<comment type="caution">
    <text evidence="2">The sequence shown here is derived from an EMBL/GenBank/DDBJ whole genome shotgun (WGS) entry which is preliminary data.</text>
</comment>
<reference evidence="2 3" key="1">
    <citation type="journal article" date="2017" name="Curr. Biol.">
        <title>Genome architecture and evolution of a unichromosomal asexual nematode.</title>
        <authorList>
            <person name="Fradin H."/>
            <person name="Zegar C."/>
            <person name="Gutwein M."/>
            <person name="Lucas J."/>
            <person name="Kovtun M."/>
            <person name="Corcoran D."/>
            <person name="Baugh L.R."/>
            <person name="Kiontke K."/>
            <person name="Gunsalus K."/>
            <person name="Fitch D.H."/>
            <person name="Piano F."/>
        </authorList>
    </citation>
    <scope>NUCLEOTIDE SEQUENCE [LARGE SCALE GENOMIC DNA]</scope>
    <source>
        <strain evidence="2">PF1309</strain>
    </source>
</reference>
<sequence length="190" mass="21066">MLAADTDHPPAHHLLQAHHLAPEQAAPAETPTCHGRADQVAEADDPHQASLFQYRQGLEGLVQVPRADADPLARQRVVGVVQVASRDRALGIAHAGQTVVEHGHADQDQRIEQYRLEQHRRGCERAQQMQGDRWPIGQAAKIAGEKQAEQRAKACTQPFSGRDVQRRREQALQAGFGTRGRHRGDLIVFF</sequence>
<evidence type="ECO:0000313" key="2">
    <source>
        <dbReference type="EMBL" id="PAV71201.1"/>
    </source>
</evidence>
<dbReference type="Proteomes" id="UP000218231">
    <property type="component" value="Unassembled WGS sequence"/>
</dbReference>
<dbReference type="EMBL" id="LIAE01009118">
    <property type="protein sequence ID" value="PAV71201.1"/>
    <property type="molecule type" value="Genomic_DNA"/>
</dbReference>
<feature type="region of interest" description="Disordered" evidence="1">
    <location>
        <begin position="24"/>
        <end position="44"/>
    </location>
</feature>
<evidence type="ECO:0000313" key="3">
    <source>
        <dbReference type="Proteomes" id="UP000218231"/>
    </source>
</evidence>
<evidence type="ECO:0000256" key="1">
    <source>
        <dbReference type="SAM" id="MobiDB-lite"/>
    </source>
</evidence>
<organism evidence="2 3">
    <name type="scientific">Diploscapter pachys</name>
    <dbReference type="NCBI Taxonomy" id="2018661"/>
    <lineage>
        <taxon>Eukaryota</taxon>
        <taxon>Metazoa</taxon>
        <taxon>Ecdysozoa</taxon>
        <taxon>Nematoda</taxon>
        <taxon>Chromadorea</taxon>
        <taxon>Rhabditida</taxon>
        <taxon>Rhabditina</taxon>
        <taxon>Rhabditomorpha</taxon>
        <taxon>Rhabditoidea</taxon>
        <taxon>Rhabditidae</taxon>
        <taxon>Diploscapter</taxon>
    </lineage>
</organism>
<keyword evidence="3" id="KW-1185">Reference proteome</keyword>
<proteinExistence type="predicted"/>
<protein>
    <submittedName>
        <fullName evidence="2">Uncharacterized protein</fullName>
    </submittedName>
</protein>
<dbReference type="AlphaFoldDB" id="A0A2A2KB86"/>
<gene>
    <name evidence="2" type="ORF">WR25_23730</name>
</gene>
<name>A0A2A2KB86_9BILA</name>
<feature type="compositionally biased region" description="Basic and acidic residues" evidence="1">
    <location>
        <begin position="35"/>
        <end position="44"/>
    </location>
</feature>
<accession>A0A2A2KB86</accession>